<reference evidence="2 3" key="1">
    <citation type="journal article" date="2020" name="Nat. Food">
        <title>A phased Vanilla planifolia genome enables genetic improvement of flavour and production.</title>
        <authorList>
            <person name="Hasing T."/>
            <person name="Tang H."/>
            <person name="Brym M."/>
            <person name="Khazi F."/>
            <person name="Huang T."/>
            <person name="Chambers A.H."/>
        </authorList>
    </citation>
    <scope>NUCLEOTIDE SEQUENCE [LARGE SCALE GENOMIC DNA]</scope>
    <source>
        <tissue evidence="2">Leaf</tissue>
    </source>
</reference>
<protein>
    <submittedName>
        <fullName evidence="2">Uncharacterized protein</fullName>
    </submittedName>
</protein>
<feature type="region of interest" description="Disordered" evidence="1">
    <location>
        <begin position="20"/>
        <end position="50"/>
    </location>
</feature>
<dbReference type="EMBL" id="JADCNM010000003">
    <property type="protein sequence ID" value="KAG0491075.1"/>
    <property type="molecule type" value="Genomic_DNA"/>
</dbReference>
<name>A0A835RF01_VANPL</name>
<organism evidence="2 3">
    <name type="scientific">Vanilla planifolia</name>
    <name type="common">Vanilla</name>
    <dbReference type="NCBI Taxonomy" id="51239"/>
    <lineage>
        <taxon>Eukaryota</taxon>
        <taxon>Viridiplantae</taxon>
        <taxon>Streptophyta</taxon>
        <taxon>Embryophyta</taxon>
        <taxon>Tracheophyta</taxon>
        <taxon>Spermatophyta</taxon>
        <taxon>Magnoliopsida</taxon>
        <taxon>Liliopsida</taxon>
        <taxon>Asparagales</taxon>
        <taxon>Orchidaceae</taxon>
        <taxon>Vanilloideae</taxon>
        <taxon>Vanilleae</taxon>
        <taxon>Vanilla</taxon>
    </lineage>
</organism>
<dbReference type="AlphaFoldDB" id="A0A835RF01"/>
<accession>A0A835RF01</accession>
<proteinExistence type="predicted"/>
<gene>
    <name evidence="2" type="ORF">HPP92_007938</name>
</gene>
<evidence type="ECO:0000256" key="1">
    <source>
        <dbReference type="SAM" id="MobiDB-lite"/>
    </source>
</evidence>
<evidence type="ECO:0000313" key="2">
    <source>
        <dbReference type="EMBL" id="KAG0491075.1"/>
    </source>
</evidence>
<dbReference type="Proteomes" id="UP000639772">
    <property type="component" value="Chromosome 3"/>
</dbReference>
<evidence type="ECO:0000313" key="3">
    <source>
        <dbReference type="Proteomes" id="UP000639772"/>
    </source>
</evidence>
<comment type="caution">
    <text evidence="2">The sequence shown here is derived from an EMBL/GenBank/DDBJ whole genome shotgun (WGS) entry which is preliminary data.</text>
</comment>
<sequence length="130" mass="13643">MEDAVVRVMEGCGSAACGKERKRSSAFGSLGMSREDGGFSAGKDSTPSKYNVRTETLDRDSFGNAEEDDAAAVAAAAAFCEEGVRKKMGVLARMVGMEGCGQPGVVLTEVVRVLKELDGRARGVCSSRKN</sequence>